<dbReference type="EMBL" id="QRDX01000007">
    <property type="protein sequence ID" value="RED45964.1"/>
    <property type="molecule type" value="Genomic_DNA"/>
</dbReference>
<dbReference type="SUPFAM" id="SSF55729">
    <property type="entry name" value="Acyl-CoA N-acyltransferases (Nat)"/>
    <property type="match status" value="1"/>
</dbReference>
<dbReference type="CDD" id="cd04301">
    <property type="entry name" value="NAT_SF"/>
    <property type="match status" value="1"/>
</dbReference>
<proteinExistence type="predicted"/>
<dbReference type="AlphaFoldDB" id="A0A3D9H8Y8"/>
<feature type="domain" description="N-acetyltransferase" evidence="1">
    <location>
        <begin position="2"/>
        <end position="163"/>
    </location>
</feature>
<accession>A0A3D9H8Y8</accession>
<dbReference type="Gene3D" id="3.40.630.30">
    <property type="match status" value="1"/>
</dbReference>
<reference evidence="2 3" key="1">
    <citation type="submission" date="2018-07" db="EMBL/GenBank/DDBJ databases">
        <title>Genomic Encyclopedia of Type Strains, Phase III (KMG-III): the genomes of soil and plant-associated and newly described type strains.</title>
        <authorList>
            <person name="Whitman W."/>
        </authorList>
    </citation>
    <scope>NUCLEOTIDE SEQUENCE [LARGE SCALE GENOMIC DNA]</scope>
    <source>
        <strain evidence="2 3">CECT 8487</strain>
    </source>
</reference>
<evidence type="ECO:0000313" key="2">
    <source>
        <dbReference type="EMBL" id="RED45964.1"/>
    </source>
</evidence>
<name>A0A3D9H8Y8_9FLAO</name>
<dbReference type="RefSeq" id="WP_116524712.1">
    <property type="nucleotide sequence ID" value="NZ_QRDX01000007.1"/>
</dbReference>
<dbReference type="Proteomes" id="UP000256629">
    <property type="component" value="Unassembled WGS sequence"/>
</dbReference>
<dbReference type="InterPro" id="IPR016181">
    <property type="entry name" value="Acyl_CoA_acyltransferase"/>
</dbReference>
<keyword evidence="2" id="KW-0808">Transferase</keyword>
<dbReference type="InterPro" id="IPR000182">
    <property type="entry name" value="GNAT_dom"/>
</dbReference>
<organism evidence="2 3">
    <name type="scientific">Seonamhaeicola aphaedonensis</name>
    <dbReference type="NCBI Taxonomy" id="1461338"/>
    <lineage>
        <taxon>Bacteria</taxon>
        <taxon>Pseudomonadati</taxon>
        <taxon>Bacteroidota</taxon>
        <taxon>Flavobacteriia</taxon>
        <taxon>Flavobacteriales</taxon>
        <taxon>Flavobacteriaceae</taxon>
    </lineage>
</organism>
<dbReference type="OrthoDB" id="9800604at2"/>
<dbReference type="Pfam" id="PF00583">
    <property type="entry name" value="Acetyltransf_1"/>
    <property type="match status" value="1"/>
</dbReference>
<gene>
    <name evidence="2" type="ORF">DFQ02_107110</name>
</gene>
<evidence type="ECO:0000259" key="1">
    <source>
        <dbReference type="PROSITE" id="PS51186"/>
    </source>
</evidence>
<dbReference type="GO" id="GO:0016747">
    <property type="term" value="F:acyltransferase activity, transferring groups other than amino-acyl groups"/>
    <property type="evidence" value="ECO:0007669"/>
    <property type="project" value="InterPro"/>
</dbReference>
<sequence length="163" mass="18809">MLTITIVKSIEDFQNIATLANIIWREHYIPIIGLPQVNYMLEKFQSVNAIAEQVTNGFEYFVLQYNKVPVGYICIKKEAKALFLSKFYILREYRGKKIGKAALVFIEEKSKVYDLNKIRLTVNINNINSIKAYESLGFKKVRPVVIDIGNGFVMDDFEMEKGL</sequence>
<dbReference type="PROSITE" id="PS51186">
    <property type="entry name" value="GNAT"/>
    <property type="match status" value="1"/>
</dbReference>
<comment type="caution">
    <text evidence="2">The sequence shown here is derived from an EMBL/GenBank/DDBJ whole genome shotgun (WGS) entry which is preliminary data.</text>
</comment>
<keyword evidence="3" id="KW-1185">Reference proteome</keyword>
<evidence type="ECO:0000313" key="3">
    <source>
        <dbReference type="Proteomes" id="UP000256629"/>
    </source>
</evidence>
<protein>
    <submittedName>
        <fullName evidence="2">Acetyltransferase (GNAT) family protein</fullName>
    </submittedName>
</protein>